<organism evidence="1">
    <name type="scientific">marine metagenome</name>
    <dbReference type="NCBI Taxonomy" id="408172"/>
    <lineage>
        <taxon>unclassified sequences</taxon>
        <taxon>metagenomes</taxon>
        <taxon>ecological metagenomes</taxon>
    </lineage>
</organism>
<evidence type="ECO:0008006" key="2">
    <source>
        <dbReference type="Google" id="ProtNLM"/>
    </source>
</evidence>
<dbReference type="EMBL" id="UINC01001896">
    <property type="protein sequence ID" value="SUZ90456.1"/>
    <property type="molecule type" value="Genomic_DNA"/>
</dbReference>
<accession>A0A381RF80</accession>
<gene>
    <name evidence="1" type="ORF">METZ01_LOCUS43310</name>
</gene>
<dbReference type="AlphaFoldDB" id="A0A381RF80"/>
<dbReference type="SUPFAM" id="SSF52402">
    <property type="entry name" value="Adenine nucleotide alpha hydrolases-like"/>
    <property type="match status" value="1"/>
</dbReference>
<dbReference type="InterPro" id="IPR014729">
    <property type="entry name" value="Rossmann-like_a/b/a_fold"/>
</dbReference>
<feature type="non-terminal residue" evidence="1">
    <location>
        <position position="1"/>
    </location>
</feature>
<name>A0A381RF80_9ZZZZ</name>
<evidence type="ECO:0000313" key="1">
    <source>
        <dbReference type="EMBL" id="SUZ90456.1"/>
    </source>
</evidence>
<reference evidence="1" key="1">
    <citation type="submission" date="2018-05" db="EMBL/GenBank/DDBJ databases">
        <authorList>
            <person name="Lanie J.A."/>
            <person name="Ng W.-L."/>
            <person name="Kazmierczak K.M."/>
            <person name="Andrzejewski T.M."/>
            <person name="Davidsen T.M."/>
            <person name="Wayne K.J."/>
            <person name="Tettelin H."/>
            <person name="Glass J.I."/>
            <person name="Rusch D."/>
            <person name="Podicherti R."/>
            <person name="Tsui H.-C.T."/>
            <person name="Winkler M.E."/>
        </authorList>
    </citation>
    <scope>NUCLEOTIDE SEQUENCE</scope>
</reference>
<dbReference type="Gene3D" id="3.40.50.620">
    <property type="entry name" value="HUPs"/>
    <property type="match status" value="1"/>
</dbReference>
<sequence>VVGVSGGCDSSYLLWLVKEKLGLRPLAVHFDNTWNSTIAVENIRNMLDQLNVELHTHVVDNEEYDDIYRAFLMAGVPDIEAPTDIGLATTLYRTAAKHRVKYIFEGHSFRTEGISPLGWLYMDARYIQSVHQEFGLVPMRTFPNLWLSLYLYWTAWRRIKVIRPLYYIDYNKSQAKEFLTSRFGWQWYGGHHLENRFTAFYHSYFLPRRFGIDTRLLGYSAQVRSGQMTRAEATKLLAKPHFLDPEIVELVKKRLGLSDARFNKLMNLPTRTYREFRTYKQTFERLKWLFGMMAAANLVPQSFYLKFTAPDPPDPRTVSNQYERRADLLDHQP</sequence>
<proteinExistence type="predicted"/>
<protein>
    <recommendedName>
        <fullName evidence="2">ExsB family protein</fullName>
    </recommendedName>
</protein>